<feature type="transmembrane region" description="Helical" evidence="7">
    <location>
        <begin position="267"/>
        <end position="290"/>
    </location>
</feature>
<keyword evidence="5 7" id="KW-0472">Membrane</keyword>
<feature type="transmembrane region" description="Helical" evidence="7">
    <location>
        <begin position="12"/>
        <end position="37"/>
    </location>
</feature>
<evidence type="ECO:0000256" key="7">
    <source>
        <dbReference type="SAM" id="Phobius"/>
    </source>
</evidence>
<keyword evidence="6" id="KW-0046">Antibiotic resistance</keyword>
<feature type="transmembrane region" description="Helical" evidence="7">
    <location>
        <begin position="197"/>
        <end position="216"/>
    </location>
</feature>
<reference evidence="9" key="1">
    <citation type="submission" date="2016-10" db="EMBL/GenBank/DDBJ databases">
        <title>Genome sequence of Streptomyces malaysiense MUSC 136.</title>
        <authorList>
            <person name="Lee L.-H."/>
            <person name="Ser H.-L."/>
        </authorList>
    </citation>
    <scope>NUCLEOTIDE SEQUENCE [LARGE SCALE GENOMIC DNA]</scope>
    <source>
        <strain evidence="9">MUSC 136</strain>
    </source>
</reference>
<evidence type="ECO:0000313" key="9">
    <source>
        <dbReference type="EMBL" id="OIK27249.1"/>
    </source>
</evidence>
<dbReference type="AlphaFoldDB" id="A0A1J4Q2M6"/>
<feature type="transmembrane region" description="Helical" evidence="7">
    <location>
        <begin position="330"/>
        <end position="349"/>
    </location>
</feature>
<dbReference type="CDD" id="cd17321">
    <property type="entry name" value="MFS_MMR_MDR_like"/>
    <property type="match status" value="1"/>
</dbReference>
<dbReference type="Gene3D" id="1.20.1720.10">
    <property type="entry name" value="Multidrug resistance protein D"/>
    <property type="match status" value="1"/>
</dbReference>
<gene>
    <name evidence="9" type="ORF">VT52_012610</name>
</gene>
<dbReference type="InterPro" id="IPR036259">
    <property type="entry name" value="MFS_trans_sf"/>
</dbReference>
<evidence type="ECO:0000259" key="8">
    <source>
        <dbReference type="PROSITE" id="PS50850"/>
    </source>
</evidence>
<feature type="transmembrane region" description="Helical" evidence="7">
    <location>
        <begin position="100"/>
        <end position="123"/>
    </location>
</feature>
<dbReference type="PRINTS" id="PR01036">
    <property type="entry name" value="TCRTETB"/>
</dbReference>
<dbReference type="PANTHER" id="PTHR42718">
    <property type="entry name" value="MAJOR FACILITATOR SUPERFAMILY MULTIDRUG TRANSPORTER MFSC"/>
    <property type="match status" value="1"/>
</dbReference>
<dbReference type="Proteomes" id="UP000034838">
    <property type="component" value="Unassembled WGS sequence"/>
</dbReference>
<dbReference type="GO" id="GO:0005886">
    <property type="term" value="C:plasma membrane"/>
    <property type="evidence" value="ECO:0007669"/>
    <property type="project" value="UniProtKB-SubCell"/>
</dbReference>
<evidence type="ECO:0000313" key="10">
    <source>
        <dbReference type="Proteomes" id="UP000034838"/>
    </source>
</evidence>
<dbReference type="SUPFAM" id="SSF103473">
    <property type="entry name" value="MFS general substrate transporter"/>
    <property type="match status" value="2"/>
</dbReference>
<dbReference type="GO" id="GO:0022857">
    <property type="term" value="F:transmembrane transporter activity"/>
    <property type="evidence" value="ECO:0007669"/>
    <property type="project" value="InterPro"/>
</dbReference>
<proteinExistence type="predicted"/>
<dbReference type="EMBL" id="LBDA02000027">
    <property type="protein sequence ID" value="OIK27249.1"/>
    <property type="molecule type" value="Genomic_DNA"/>
</dbReference>
<evidence type="ECO:0000256" key="2">
    <source>
        <dbReference type="ARBA" id="ARBA00022448"/>
    </source>
</evidence>
<keyword evidence="3 7" id="KW-0812">Transmembrane</keyword>
<evidence type="ECO:0000256" key="5">
    <source>
        <dbReference type="ARBA" id="ARBA00023136"/>
    </source>
</evidence>
<evidence type="ECO:0000256" key="3">
    <source>
        <dbReference type="ARBA" id="ARBA00022692"/>
    </source>
</evidence>
<feature type="transmembrane region" description="Helical" evidence="7">
    <location>
        <begin position="222"/>
        <end position="246"/>
    </location>
</feature>
<dbReference type="RefSeq" id="WP_046422400.1">
    <property type="nucleotide sequence ID" value="NZ_LBDA02000027.1"/>
</dbReference>
<evidence type="ECO:0000256" key="4">
    <source>
        <dbReference type="ARBA" id="ARBA00022989"/>
    </source>
</evidence>
<keyword evidence="2" id="KW-0813">Transport</keyword>
<feature type="transmembrane region" description="Helical" evidence="7">
    <location>
        <begin position="135"/>
        <end position="154"/>
    </location>
</feature>
<feature type="transmembrane region" description="Helical" evidence="7">
    <location>
        <begin position="49"/>
        <end position="69"/>
    </location>
</feature>
<keyword evidence="4 7" id="KW-1133">Transmembrane helix</keyword>
<feature type="transmembrane region" description="Helical" evidence="7">
    <location>
        <begin position="76"/>
        <end position="94"/>
    </location>
</feature>
<dbReference type="PANTHER" id="PTHR42718:SF9">
    <property type="entry name" value="MAJOR FACILITATOR SUPERFAMILY MULTIDRUG TRANSPORTER MFSC"/>
    <property type="match status" value="1"/>
</dbReference>
<feature type="transmembrane region" description="Helical" evidence="7">
    <location>
        <begin position="432"/>
        <end position="452"/>
    </location>
</feature>
<name>A0A1J4Q2M6_9ACTN</name>
<keyword evidence="10" id="KW-1185">Reference proteome</keyword>
<dbReference type="PROSITE" id="PS50850">
    <property type="entry name" value="MFS"/>
    <property type="match status" value="1"/>
</dbReference>
<comment type="caution">
    <text evidence="9">The sequence shown here is derived from an EMBL/GenBank/DDBJ whole genome shotgun (WGS) entry which is preliminary data.</text>
</comment>
<comment type="subcellular location">
    <subcellularLocation>
        <location evidence="1">Cell membrane</location>
        <topology evidence="1">Multi-pass membrane protein</topology>
    </subcellularLocation>
</comment>
<feature type="transmembrane region" description="Helical" evidence="7">
    <location>
        <begin position="389"/>
        <end position="412"/>
    </location>
</feature>
<dbReference type="InterPro" id="IPR011701">
    <property type="entry name" value="MFS"/>
</dbReference>
<dbReference type="InterPro" id="IPR020846">
    <property type="entry name" value="MFS_dom"/>
</dbReference>
<feature type="domain" description="Major facilitator superfamily (MFS) profile" evidence="8">
    <location>
        <begin position="11"/>
        <end position="461"/>
    </location>
</feature>
<feature type="transmembrane region" description="Helical" evidence="7">
    <location>
        <begin position="296"/>
        <end position="318"/>
    </location>
</feature>
<dbReference type="OrthoDB" id="9781469at2"/>
<organism evidence="9 10">
    <name type="scientific">Streptomyces malaysiense</name>
    <dbReference type="NCBI Taxonomy" id="1428626"/>
    <lineage>
        <taxon>Bacteria</taxon>
        <taxon>Bacillati</taxon>
        <taxon>Actinomycetota</taxon>
        <taxon>Actinomycetes</taxon>
        <taxon>Kitasatosporales</taxon>
        <taxon>Streptomycetaceae</taxon>
        <taxon>Streptomyces</taxon>
    </lineage>
</organism>
<dbReference type="Pfam" id="PF07690">
    <property type="entry name" value="MFS_1"/>
    <property type="match status" value="1"/>
</dbReference>
<dbReference type="GO" id="GO:0046677">
    <property type="term" value="P:response to antibiotic"/>
    <property type="evidence" value="ECO:0007669"/>
    <property type="project" value="UniProtKB-KW"/>
</dbReference>
<feature type="transmembrane region" description="Helical" evidence="7">
    <location>
        <begin position="166"/>
        <end position="185"/>
    </location>
</feature>
<evidence type="ECO:0000256" key="1">
    <source>
        <dbReference type="ARBA" id="ARBA00004651"/>
    </source>
</evidence>
<evidence type="ECO:0000256" key="6">
    <source>
        <dbReference type="ARBA" id="ARBA00023251"/>
    </source>
</evidence>
<feature type="transmembrane region" description="Helical" evidence="7">
    <location>
        <begin position="355"/>
        <end position="377"/>
    </location>
</feature>
<protein>
    <recommendedName>
        <fullName evidence="8">Major facilitator superfamily (MFS) profile domain-containing protein</fullName>
    </recommendedName>
</protein>
<sequence length="462" mass="48203">MIGFRGRERSLVAAGSLAVLLVQMNWFALNLMLPVIAGDLGTTPVRLQWVVSGYLLSLGTLMMVAGRLADQRGRRTVVVIGLGWFAVVSVFCGIAQSPVWLVIGCVALGIGAAMMLPVAVALTAAGFEGGLQARAVGTVLGFGALGTVIGPFVGGMFAEHVSWRGVFFLNVPLCVITAGLLLRHVPENRDESAPRSLDTPGVFTVAAGLVCVMLGVGQGEAWGWASAPTVTLLMAGLVLLTAFCLVERRAKDPLLDPALLRHVPFTVVTAAGAVFNVVLFVVSVLSALYLQQVRGLSPVHAGLIFLALSGGNASASYWAGRLTERRRPEVLMVFGAVTGSVALLVLTFIQPLWLYTMVLFVVGASTGLNWALTNVATQAYAPPQQRATASGMVLTCLILAGAIGVAVTVTIVKAVSSNAATAAPDAHVLNTVLRGTAGLVLLGPLSLTALLVTERFRSRDDV</sequence>
<dbReference type="Gene3D" id="1.20.1250.20">
    <property type="entry name" value="MFS general substrate transporter like domains"/>
    <property type="match status" value="1"/>
</dbReference>
<accession>A0A1J4Q2M6</accession>